<feature type="domain" description="SGF29 C-terminal" evidence="2">
    <location>
        <begin position="393"/>
        <end position="528"/>
    </location>
</feature>
<reference evidence="3" key="1">
    <citation type="submission" date="2020-02" db="EMBL/GenBank/DDBJ databases">
        <authorList>
            <person name="Palmer J.M."/>
        </authorList>
    </citation>
    <scope>NUCLEOTIDE SEQUENCE</scope>
    <source>
        <strain evidence="3">EPUS1.4</strain>
        <tissue evidence="3">Thallus</tissue>
    </source>
</reference>
<dbReference type="Pfam" id="PF07039">
    <property type="entry name" value="SGF29_Tudor"/>
    <property type="match status" value="1"/>
</dbReference>
<dbReference type="InterPro" id="IPR010750">
    <property type="entry name" value="SGF29_tudor-like_dom"/>
</dbReference>
<evidence type="ECO:0000313" key="4">
    <source>
        <dbReference type="Proteomes" id="UP000606974"/>
    </source>
</evidence>
<dbReference type="PANTHER" id="PTHR21539:SF0">
    <property type="entry name" value="SAGA-ASSOCIATED FACTOR 29"/>
    <property type="match status" value="1"/>
</dbReference>
<feature type="compositionally biased region" description="Basic residues" evidence="1">
    <location>
        <begin position="157"/>
        <end position="168"/>
    </location>
</feature>
<feature type="region of interest" description="Disordered" evidence="1">
    <location>
        <begin position="309"/>
        <end position="392"/>
    </location>
</feature>
<dbReference type="Gene3D" id="2.30.30.140">
    <property type="match status" value="1"/>
</dbReference>
<evidence type="ECO:0000256" key="1">
    <source>
        <dbReference type="SAM" id="MobiDB-lite"/>
    </source>
</evidence>
<gene>
    <name evidence="3" type="ORF">GJ744_003516</name>
</gene>
<protein>
    <recommendedName>
        <fullName evidence="2">SGF29 C-terminal domain-containing protein</fullName>
    </recommendedName>
</protein>
<proteinExistence type="predicted"/>
<name>A0A8H7AM87_9EURO</name>
<comment type="caution">
    <text evidence="3">The sequence shown here is derived from an EMBL/GenBank/DDBJ whole genome shotgun (WGS) entry which is preliminary data.</text>
</comment>
<sequence>MAPKPSPTKRGPQRTHQPQPSHIPAAPAGDVVAQPSTPVRNILDTPRRHTRRSERKVDVQTLPGTRWDKLEIERQRHRQREQESASRVTETPVLNELSLHAKTVQASIHRVSATKDRDLISETNPIEVSALQPESQSLRSVKEVNGRVLATTSSLITKRRPNQSRFSKHQLSTGRQRQSKTEAGFTSQSPSSTLEAPIERDPLLSMARRPGRNQVDFVAELKETIHESLSKLSDIQDKLAPLGQQIVVLEEELKAKEADSGVTLDDIKRLDELYRKKVKLTEQETGILHNPPDDLINKMGILNALAAREDTQAPGRGSAASKQRGSKRSAVESETAVVDSPGPSPSDVRSSDQLRRVKGQGQRSSSVASQTPRDGTSRLDDGPDGSRSGVADRAKMLVVHAEVAYRQSKTTHDSDGERIHCTINAIRKDKGSGRTIYDIKDKDESENLLYTARAEDLLPIPPPGSQLPTFSPGKHIIALYPGTTTFYNAQVIGLIPKRDVYSLKFEGEENEKEVKEVERRYVLDIKTK</sequence>
<dbReference type="OrthoDB" id="10265994at2759"/>
<dbReference type="PANTHER" id="PTHR21539">
    <property type="entry name" value="SAGA-ASSOCIATED FACTOR 29"/>
    <property type="match status" value="1"/>
</dbReference>
<dbReference type="EMBL" id="JAACFV010000017">
    <property type="protein sequence ID" value="KAF7511785.1"/>
    <property type="molecule type" value="Genomic_DNA"/>
</dbReference>
<evidence type="ECO:0000313" key="3">
    <source>
        <dbReference type="EMBL" id="KAF7511785.1"/>
    </source>
</evidence>
<feature type="region of interest" description="Disordered" evidence="1">
    <location>
        <begin position="1"/>
        <end position="58"/>
    </location>
</feature>
<feature type="compositionally biased region" description="Polar residues" evidence="1">
    <location>
        <begin position="361"/>
        <end position="374"/>
    </location>
</feature>
<keyword evidence="4" id="KW-1185">Reference proteome</keyword>
<feature type="compositionally biased region" description="Polar residues" evidence="1">
    <location>
        <begin position="184"/>
        <end position="194"/>
    </location>
</feature>
<dbReference type="Proteomes" id="UP000606974">
    <property type="component" value="Unassembled WGS sequence"/>
</dbReference>
<organism evidence="3 4">
    <name type="scientific">Endocarpon pusillum</name>
    <dbReference type="NCBI Taxonomy" id="364733"/>
    <lineage>
        <taxon>Eukaryota</taxon>
        <taxon>Fungi</taxon>
        <taxon>Dikarya</taxon>
        <taxon>Ascomycota</taxon>
        <taxon>Pezizomycotina</taxon>
        <taxon>Eurotiomycetes</taxon>
        <taxon>Chaetothyriomycetidae</taxon>
        <taxon>Verrucariales</taxon>
        <taxon>Verrucariaceae</taxon>
        <taxon>Endocarpon</taxon>
    </lineage>
</organism>
<dbReference type="AlphaFoldDB" id="A0A8H7AM87"/>
<accession>A0A8H7AM87</accession>
<dbReference type="PROSITE" id="PS51518">
    <property type="entry name" value="SGF29_C"/>
    <property type="match status" value="1"/>
</dbReference>
<feature type="region of interest" description="Disordered" evidence="1">
    <location>
        <begin position="152"/>
        <end position="195"/>
    </location>
</feature>
<evidence type="ECO:0000259" key="2">
    <source>
        <dbReference type="PROSITE" id="PS51518"/>
    </source>
</evidence>
<dbReference type="GO" id="GO:0000124">
    <property type="term" value="C:SAGA complex"/>
    <property type="evidence" value="ECO:0007669"/>
    <property type="project" value="InterPro"/>
</dbReference>
<dbReference type="InterPro" id="IPR037802">
    <property type="entry name" value="SGF29"/>
</dbReference>